<dbReference type="OrthoDB" id="187903at2"/>
<dbReference type="GO" id="GO:0016747">
    <property type="term" value="F:acyltransferase activity, transferring groups other than amino-acyl groups"/>
    <property type="evidence" value="ECO:0007669"/>
    <property type="project" value="InterPro"/>
</dbReference>
<dbReference type="AlphaFoldDB" id="A0A3A8AJE7"/>
<proteinExistence type="predicted"/>
<evidence type="ECO:0000313" key="2">
    <source>
        <dbReference type="EMBL" id="RKF06784.1"/>
    </source>
</evidence>
<keyword evidence="3" id="KW-1185">Reference proteome</keyword>
<dbReference type="RefSeq" id="WP_109766662.1">
    <property type="nucleotide sequence ID" value="NZ_QFWV02000005.1"/>
</dbReference>
<protein>
    <submittedName>
        <fullName evidence="2">GNAT family N-acetyltransferase</fullName>
    </submittedName>
</protein>
<dbReference type="PROSITE" id="PS51186">
    <property type="entry name" value="GNAT"/>
    <property type="match status" value="1"/>
</dbReference>
<evidence type="ECO:0000259" key="1">
    <source>
        <dbReference type="PROSITE" id="PS51186"/>
    </source>
</evidence>
<evidence type="ECO:0000313" key="3">
    <source>
        <dbReference type="Proteomes" id="UP000246132"/>
    </source>
</evidence>
<dbReference type="Gene3D" id="3.40.630.30">
    <property type="match status" value="1"/>
</dbReference>
<dbReference type="SUPFAM" id="SSF55729">
    <property type="entry name" value="Acyl-CoA N-acyltransferases (Nat)"/>
    <property type="match status" value="1"/>
</dbReference>
<dbReference type="Proteomes" id="UP000246132">
    <property type="component" value="Unassembled WGS sequence"/>
</dbReference>
<feature type="domain" description="N-acetyltransferase" evidence="1">
    <location>
        <begin position="5"/>
        <end position="195"/>
    </location>
</feature>
<dbReference type="EMBL" id="QFWV02000005">
    <property type="protein sequence ID" value="RKF06784.1"/>
    <property type="molecule type" value="Genomic_DNA"/>
</dbReference>
<dbReference type="InterPro" id="IPR000182">
    <property type="entry name" value="GNAT_dom"/>
</dbReference>
<reference evidence="2 3" key="1">
    <citation type="journal article" date="2018" name="Int. J. Syst. Bacteriol.">
        <title>Oceaniradius stylonemae gen. nov., sp. nov., isolated from a red alga, Stylonema cornu-cervi.</title>
        <authorList>
            <person name="Jeong S."/>
        </authorList>
    </citation>
    <scope>NUCLEOTIDE SEQUENCE [LARGE SCALE GENOMIC DNA]</scope>
    <source>
        <strain evidence="2 3">StC1</strain>
    </source>
</reference>
<dbReference type="Pfam" id="PF00583">
    <property type="entry name" value="Acetyltransf_1"/>
    <property type="match status" value="1"/>
</dbReference>
<accession>A0A3A8AJE7</accession>
<gene>
    <name evidence="2" type="ORF">DEM25_008995</name>
</gene>
<comment type="caution">
    <text evidence="2">The sequence shown here is derived from an EMBL/GenBank/DDBJ whole genome shotgun (WGS) entry which is preliminary data.</text>
</comment>
<name>A0A3A8AJE7_9HYPH</name>
<organism evidence="2 3">
    <name type="scientific">Oceaniradius stylonematis</name>
    <dbReference type="NCBI Taxonomy" id="2184161"/>
    <lineage>
        <taxon>Bacteria</taxon>
        <taxon>Pseudomonadati</taxon>
        <taxon>Pseudomonadota</taxon>
        <taxon>Alphaproteobacteria</taxon>
        <taxon>Hyphomicrobiales</taxon>
        <taxon>Ahrensiaceae</taxon>
        <taxon>Oceaniradius</taxon>
    </lineage>
</organism>
<dbReference type="InterPro" id="IPR016181">
    <property type="entry name" value="Acyl_CoA_acyltransferase"/>
</dbReference>
<keyword evidence="2" id="KW-0808">Transferase</keyword>
<sequence>MTDRAKVRPLARNEIVSRLDDLARLRITVFRAFPYLYDGDMDYERRYLATYLEADGAFVAGAFDGDELVGAATAAPLGEHKAEFAEPFAARGLDPDDFFYFGESVLLADYRGQGVGVGFFELRESEARRQGFTQCLFSAVVRPANHPLRPAGYVPLDGFWRNRGYVRLDGLSTAYGWKDIGETAETEKPMEYWVKALA</sequence>